<evidence type="ECO:0000256" key="2">
    <source>
        <dbReference type="HAMAP-Rule" id="MF_03225"/>
    </source>
</evidence>
<protein>
    <recommendedName>
        <fullName evidence="2">Pyridoxal phosphate homeostasis protein</fullName>
        <shortName evidence="2">PLP homeostasis protein</shortName>
    </recommendedName>
</protein>
<dbReference type="FunFam" id="3.20.20.10:FF:000007">
    <property type="entry name" value="Pyridoxal phosphate homeostasis protein"/>
    <property type="match status" value="1"/>
</dbReference>
<dbReference type="AlphaFoldDB" id="A0A336LZH7"/>
<evidence type="ECO:0000259" key="5">
    <source>
        <dbReference type="Pfam" id="PF01168"/>
    </source>
</evidence>
<organism evidence="6">
    <name type="scientific">Culicoides sonorensis</name>
    <name type="common">Biting midge</name>
    <dbReference type="NCBI Taxonomy" id="179676"/>
    <lineage>
        <taxon>Eukaryota</taxon>
        <taxon>Metazoa</taxon>
        <taxon>Ecdysozoa</taxon>
        <taxon>Arthropoda</taxon>
        <taxon>Hexapoda</taxon>
        <taxon>Insecta</taxon>
        <taxon>Pterygota</taxon>
        <taxon>Neoptera</taxon>
        <taxon>Endopterygota</taxon>
        <taxon>Diptera</taxon>
        <taxon>Nematocera</taxon>
        <taxon>Chironomoidea</taxon>
        <taxon>Ceratopogonidae</taxon>
        <taxon>Ceratopogoninae</taxon>
        <taxon>Culicoides</taxon>
        <taxon>Monoculicoides</taxon>
    </lineage>
</organism>
<dbReference type="PROSITE" id="PS01211">
    <property type="entry name" value="UPF0001"/>
    <property type="match status" value="1"/>
</dbReference>
<sequence length="260" mass="29825">MIQFKTIQRFFTMLETNFNIRQNLQNINERIIEAYSKRKPELQTGKPTLICVSKTKPVDLILEAYECGERHFGENYVQELCDKSLDSRILELCPDIQWHFIGHLQTNKINKLLSSKNLYMIQTIDSKKLADNLNKALAKHERDEKLKVLIQVNTSGEEEKHGVPVNEAPEIYNYVKENCQNLDLQGIMTIGAFGYDLSQGPNPDFISLMEIYNQIKTQNENDPNLTVSMGMSDDFEHAIELGSSMVRVGSSIFGARQYVK</sequence>
<dbReference type="PANTHER" id="PTHR10146">
    <property type="entry name" value="PROLINE SYNTHETASE CO-TRANSCRIBED BACTERIAL HOMOLOG PROTEIN"/>
    <property type="match status" value="1"/>
</dbReference>
<dbReference type="InterPro" id="IPR011078">
    <property type="entry name" value="PyrdxlP_homeostasis"/>
</dbReference>
<keyword evidence="1 2" id="KW-0663">Pyridoxal phosphate</keyword>
<dbReference type="SUPFAM" id="SSF51419">
    <property type="entry name" value="PLP-binding barrel"/>
    <property type="match status" value="1"/>
</dbReference>
<evidence type="ECO:0000256" key="4">
    <source>
        <dbReference type="RuleBase" id="RU004514"/>
    </source>
</evidence>
<evidence type="ECO:0000256" key="1">
    <source>
        <dbReference type="ARBA" id="ARBA00022898"/>
    </source>
</evidence>
<accession>A0A336LZH7</accession>
<dbReference type="Pfam" id="PF01168">
    <property type="entry name" value="Ala_racemase_N"/>
    <property type="match status" value="1"/>
</dbReference>
<comment type="cofactor">
    <cofactor evidence="3">
        <name>pyridoxal 5'-phosphate</name>
        <dbReference type="ChEBI" id="CHEBI:597326"/>
    </cofactor>
</comment>
<feature type="domain" description="Alanine racemase N-terminal" evidence="5">
    <location>
        <begin position="46"/>
        <end position="256"/>
    </location>
</feature>
<dbReference type="HAMAP" id="MF_02087">
    <property type="entry name" value="PLP_homeostasis"/>
    <property type="match status" value="1"/>
</dbReference>
<dbReference type="NCBIfam" id="TIGR00044">
    <property type="entry name" value="YggS family pyridoxal phosphate-dependent enzyme"/>
    <property type="match status" value="1"/>
</dbReference>
<gene>
    <name evidence="6" type="primary">CSON004988</name>
</gene>
<reference evidence="6" key="1">
    <citation type="submission" date="2018-07" db="EMBL/GenBank/DDBJ databases">
        <authorList>
            <person name="Quirk P.G."/>
            <person name="Krulwich T.A."/>
        </authorList>
    </citation>
    <scope>NUCLEOTIDE SEQUENCE</scope>
</reference>
<dbReference type="CDD" id="cd06822">
    <property type="entry name" value="PLPDE_III_YBL036c_euk"/>
    <property type="match status" value="1"/>
</dbReference>
<dbReference type="GO" id="GO:0030170">
    <property type="term" value="F:pyridoxal phosphate binding"/>
    <property type="evidence" value="ECO:0007669"/>
    <property type="project" value="UniProtKB-UniRule"/>
</dbReference>
<dbReference type="InterPro" id="IPR001608">
    <property type="entry name" value="Ala_racemase_N"/>
</dbReference>
<dbReference type="EMBL" id="UFQT01000201">
    <property type="protein sequence ID" value="SSX21637.1"/>
    <property type="molecule type" value="Genomic_DNA"/>
</dbReference>
<feature type="modified residue" description="N6-(pyridoxal phosphate)lysine" evidence="2 3">
    <location>
        <position position="54"/>
    </location>
</feature>
<dbReference type="PIRSF" id="PIRSF004848">
    <property type="entry name" value="YBL036c_PLPDEIII"/>
    <property type="match status" value="1"/>
</dbReference>
<name>A0A336LZH7_CULSO</name>
<dbReference type="PANTHER" id="PTHR10146:SF14">
    <property type="entry name" value="PYRIDOXAL PHOSPHATE HOMEOSTASIS PROTEIN"/>
    <property type="match status" value="1"/>
</dbReference>
<evidence type="ECO:0000256" key="3">
    <source>
        <dbReference type="PIRSR" id="PIRSR004848-1"/>
    </source>
</evidence>
<comment type="function">
    <text evidence="2">Pyridoxal 5'-phosphate (PLP)-binding protein, which may be involved in intracellular homeostatic regulation of pyridoxal 5'-phosphate (PLP), the active form of vitamin B6.</text>
</comment>
<dbReference type="Gene3D" id="3.20.20.10">
    <property type="entry name" value="Alanine racemase"/>
    <property type="match status" value="1"/>
</dbReference>
<dbReference type="VEuPathDB" id="VectorBase:CSON004988"/>
<dbReference type="OMA" id="HIPFHLI"/>
<evidence type="ECO:0000313" key="6">
    <source>
        <dbReference type="EMBL" id="SSX21637.1"/>
    </source>
</evidence>
<dbReference type="InterPro" id="IPR029066">
    <property type="entry name" value="PLP-binding_barrel"/>
</dbReference>
<comment type="similarity">
    <text evidence="2 4">Belongs to the pyridoxal phosphate-binding protein YggS/PROSC family.</text>
</comment>
<proteinExistence type="inferred from homology"/>